<dbReference type="OrthoDB" id="6341251at2759"/>
<keyword evidence="5" id="KW-1185">Reference proteome</keyword>
<dbReference type="SUPFAM" id="SSF52540">
    <property type="entry name" value="P-loop containing nucleoside triphosphate hydrolases"/>
    <property type="match status" value="1"/>
</dbReference>
<gene>
    <name evidence="4" type="ORF">MCOR_47260</name>
</gene>
<dbReference type="GO" id="GO:0008146">
    <property type="term" value="F:sulfotransferase activity"/>
    <property type="evidence" value="ECO:0007669"/>
    <property type="project" value="InterPro"/>
</dbReference>
<dbReference type="InterPro" id="IPR000863">
    <property type="entry name" value="Sulfotransferase_dom"/>
</dbReference>
<accession>A0A6J8E0Y4</accession>
<evidence type="ECO:0000313" key="4">
    <source>
        <dbReference type="EMBL" id="CAC5414464.1"/>
    </source>
</evidence>
<evidence type="ECO:0000259" key="3">
    <source>
        <dbReference type="Pfam" id="PF00685"/>
    </source>
</evidence>
<dbReference type="Pfam" id="PF00685">
    <property type="entry name" value="Sulfotransfer_1"/>
    <property type="match status" value="1"/>
</dbReference>
<dbReference type="Proteomes" id="UP000507470">
    <property type="component" value="Unassembled WGS sequence"/>
</dbReference>
<protein>
    <submittedName>
        <fullName evidence="4">SULT1</fullName>
        <ecNumber evidence="4">2.8.2.-</ecNumber>
    </submittedName>
</protein>
<dbReference type="EMBL" id="CACVKT020008348">
    <property type="protein sequence ID" value="CAC5414464.1"/>
    <property type="molecule type" value="Genomic_DNA"/>
</dbReference>
<evidence type="ECO:0000313" key="5">
    <source>
        <dbReference type="Proteomes" id="UP000507470"/>
    </source>
</evidence>
<organism evidence="4 5">
    <name type="scientific">Mytilus coruscus</name>
    <name type="common">Sea mussel</name>
    <dbReference type="NCBI Taxonomy" id="42192"/>
    <lineage>
        <taxon>Eukaryota</taxon>
        <taxon>Metazoa</taxon>
        <taxon>Spiralia</taxon>
        <taxon>Lophotrochozoa</taxon>
        <taxon>Mollusca</taxon>
        <taxon>Bivalvia</taxon>
        <taxon>Autobranchia</taxon>
        <taxon>Pteriomorphia</taxon>
        <taxon>Mytilida</taxon>
        <taxon>Mytiloidea</taxon>
        <taxon>Mytilidae</taxon>
        <taxon>Mytilinae</taxon>
        <taxon>Mytilus</taxon>
    </lineage>
</organism>
<dbReference type="EC" id="2.8.2.-" evidence="4"/>
<evidence type="ECO:0000256" key="2">
    <source>
        <dbReference type="ARBA" id="ARBA00022679"/>
    </source>
</evidence>
<dbReference type="Gene3D" id="3.40.50.300">
    <property type="entry name" value="P-loop containing nucleotide triphosphate hydrolases"/>
    <property type="match status" value="1"/>
</dbReference>
<feature type="domain" description="Sulfotransferase" evidence="3">
    <location>
        <begin position="53"/>
        <end position="289"/>
    </location>
</feature>
<name>A0A6J8E0Y4_MYTCO</name>
<proteinExistence type="inferred from homology"/>
<dbReference type="AlphaFoldDB" id="A0A6J8E0Y4"/>
<reference evidence="4 5" key="1">
    <citation type="submission" date="2020-06" db="EMBL/GenBank/DDBJ databases">
        <authorList>
            <person name="Li R."/>
            <person name="Bekaert M."/>
        </authorList>
    </citation>
    <scope>NUCLEOTIDE SEQUENCE [LARGE SCALE GENOMIC DNA]</scope>
    <source>
        <strain evidence="5">wild</strain>
    </source>
</reference>
<sequence length="296" mass="34938">MELQLEEKKKMLATLEQVPHPEFEGVSYPSFIPFRKKGAKNVIEDIMNVKSRDSDIIICTYAKSGTHWTYEIVNMLLRNTTELDKNSKIQAMLEAVDDLSVLDSVPSPRIMDTHCLFKYIPKQHRENKGKIVHMIRNPKDVCVSYYYHCLKDVFINFDGTWEEFLELFMSGKLPYGTWYNYELEIERAARDFPGMIFTCYYEDMKQEPVREIKKLADFLGIACSNDTLEKIAKKTSFENMQKNKFDFTEIVDGKGFIYRKGEIGDWKNHFTVKQNEKFDAQFKEEMKDSRYKITFE</sequence>
<dbReference type="PANTHER" id="PTHR11783">
    <property type="entry name" value="SULFOTRANSFERASE SULT"/>
    <property type="match status" value="1"/>
</dbReference>
<evidence type="ECO:0000256" key="1">
    <source>
        <dbReference type="ARBA" id="ARBA00005771"/>
    </source>
</evidence>
<keyword evidence="2 4" id="KW-0808">Transferase</keyword>
<dbReference type="InterPro" id="IPR027417">
    <property type="entry name" value="P-loop_NTPase"/>
</dbReference>
<comment type="similarity">
    <text evidence="1">Belongs to the sulfotransferase 1 family.</text>
</comment>